<name>A0ABV5G2Q5_9MICC</name>
<evidence type="ECO:0000256" key="1">
    <source>
        <dbReference type="SAM" id="MobiDB-lite"/>
    </source>
</evidence>
<feature type="compositionally biased region" description="Low complexity" evidence="1">
    <location>
        <begin position="18"/>
        <end position="40"/>
    </location>
</feature>
<gene>
    <name evidence="2" type="ORF">ACFFX0_19260</name>
</gene>
<comment type="caution">
    <text evidence="2">The sequence shown here is derived from an EMBL/GenBank/DDBJ whole genome shotgun (WGS) entry which is preliminary data.</text>
</comment>
<keyword evidence="3" id="KW-1185">Reference proteome</keyword>
<accession>A0ABV5G2Q5</accession>
<organism evidence="2 3">
    <name type="scientific">Citricoccus parietis</name>
    <dbReference type="NCBI Taxonomy" id="592307"/>
    <lineage>
        <taxon>Bacteria</taxon>
        <taxon>Bacillati</taxon>
        <taxon>Actinomycetota</taxon>
        <taxon>Actinomycetes</taxon>
        <taxon>Micrococcales</taxon>
        <taxon>Micrococcaceae</taxon>
        <taxon>Citricoccus</taxon>
    </lineage>
</organism>
<reference evidence="2 3" key="1">
    <citation type="submission" date="2024-09" db="EMBL/GenBank/DDBJ databases">
        <authorList>
            <person name="Sun Q."/>
            <person name="Mori K."/>
        </authorList>
    </citation>
    <scope>NUCLEOTIDE SEQUENCE [LARGE SCALE GENOMIC DNA]</scope>
    <source>
        <strain evidence="2 3">CCM 7609</strain>
    </source>
</reference>
<dbReference type="Proteomes" id="UP001589575">
    <property type="component" value="Unassembled WGS sequence"/>
</dbReference>
<sequence length="67" mass="6953">MVQYGSEAPTTPSWTGFSSEPSSASDSPPPQAARARAPARARAERESARLRLRVMGGAPVVKGVVTG</sequence>
<evidence type="ECO:0000313" key="3">
    <source>
        <dbReference type="Proteomes" id="UP001589575"/>
    </source>
</evidence>
<protein>
    <submittedName>
        <fullName evidence="2">Uncharacterized protein</fullName>
    </submittedName>
</protein>
<evidence type="ECO:0000313" key="2">
    <source>
        <dbReference type="EMBL" id="MFB9073218.1"/>
    </source>
</evidence>
<proteinExistence type="predicted"/>
<feature type="region of interest" description="Disordered" evidence="1">
    <location>
        <begin position="1"/>
        <end position="47"/>
    </location>
</feature>
<dbReference type="EMBL" id="JBHMFI010000001">
    <property type="protein sequence ID" value="MFB9073218.1"/>
    <property type="molecule type" value="Genomic_DNA"/>
</dbReference>
<feature type="compositionally biased region" description="Polar residues" evidence="1">
    <location>
        <begin position="8"/>
        <end position="17"/>
    </location>
</feature>